<organism evidence="5 6">
    <name type="scientific">Nonomuraea insulae</name>
    <dbReference type="NCBI Taxonomy" id="1616787"/>
    <lineage>
        <taxon>Bacteria</taxon>
        <taxon>Bacillati</taxon>
        <taxon>Actinomycetota</taxon>
        <taxon>Actinomycetes</taxon>
        <taxon>Streptosporangiales</taxon>
        <taxon>Streptosporangiaceae</taxon>
        <taxon>Nonomuraea</taxon>
    </lineage>
</organism>
<evidence type="ECO:0000256" key="1">
    <source>
        <dbReference type="ARBA" id="ARBA00005964"/>
    </source>
</evidence>
<dbReference type="Pfam" id="PF00135">
    <property type="entry name" value="COesterase"/>
    <property type="match status" value="1"/>
</dbReference>
<dbReference type="EMBL" id="JBHSPA010000091">
    <property type="protein sequence ID" value="MFC5833291.1"/>
    <property type="molecule type" value="Genomic_DNA"/>
</dbReference>
<dbReference type="EC" id="3.1.1.-" evidence="3"/>
<dbReference type="SUPFAM" id="SSF53474">
    <property type="entry name" value="alpha/beta-Hydrolases"/>
    <property type="match status" value="1"/>
</dbReference>
<dbReference type="Gene3D" id="3.40.50.1820">
    <property type="entry name" value="alpha/beta hydrolase"/>
    <property type="match status" value="1"/>
</dbReference>
<dbReference type="PROSITE" id="PS00122">
    <property type="entry name" value="CARBOXYLESTERASE_B_1"/>
    <property type="match status" value="1"/>
</dbReference>
<proteinExistence type="inferred from homology"/>
<dbReference type="InterPro" id="IPR029058">
    <property type="entry name" value="AB_hydrolase_fold"/>
</dbReference>
<evidence type="ECO:0000313" key="6">
    <source>
        <dbReference type="Proteomes" id="UP001596058"/>
    </source>
</evidence>
<keyword evidence="6" id="KW-1185">Reference proteome</keyword>
<evidence type="ECO:0000313" key="5">
    <source>
        <dbReference type="EMBL" id="MFC5833291.1"/>
    </source>
</evidence>
<name>A0ABW1D9E4_9ACTN</name>
<feature type="domain" description="Carboxylesterase type B" evidence="4">
    <location>
        <begin position="6"/>
        <end position="497"/>
    </location>
</feature>
<reference evidence="6" key="1">
    <citation type="journal article" date="2019" name="Int. J. Syst. Evol. Microbiol.">
        <title>The Global Catalogue of Microorganisms (GCM) 10K type strain sequencing project: providing services to taxonomists for standard genome sequencing and annotation.</title>
        <authorList>
            <consortium name="The Broad Institute Genomics Platform"/>
            <consortium name="The Broad Institute Genome Sequencing Center for Infectious Disease"/>
            <person name="Wu L."/>
            <person name="Ma J."/>
        </authorList>
    </citation>
    <scope>NUCLEOTIDE SEQUENCE [LARGE SCALE GENOMIC DNA]</scope>
    <source>
        <strain evidence="6">CCUG 53903</strain>
    </source>
</reference>
<evidence type="ECO:0000259" key="4">
    <source>
        <dbReference type="Pfam" id="PF00135"/>
    </source>
</evidence>
<dbReference type="Proteomes" id="UP001596058">
    <property type="component" value="Unassembled WGS sequence"/>
</dbReference>
<dbReference type="InterPro" id="IPR019826">
    <property type="entry name" value="Carboxylesterase_B_AS"/>
</dbReference>
<gene>
    <name evidence="5" type="ORF">ACFPZ3_56375</name>
</gene>
<evidence type="ECO:0000256" key="2">
    <source>
        <dbReference type="ARBA" id="ARBA00022801"/>
    </source>
</evidence>
<dbReference type="PANTHER" id="PTHR43142">
    <property type="entry name" value="CARBOXYLIC ESTER HYDROLASE"/>
    <property type="match status" value="1"/>
</dbReference>
<dbReference type="RefSeq" id="WP_379522717.1">
    <property type="nucleotide sequence ID" value="NZ_JBHSPA010000091.1"/>
</dbReference>
<comment type="caution">
    <text evidence="5">The sequence shown here is derived from an EMBL/GenBank/DDBJ whole genome shotgun (WGS) entry which is preliminary data.</text>
</comment>
<keyword evidence="2 3" id="KW-0378">Hydrolase</keyword>
<evidence type="ECO:0000256" key="3">
    <source>
        <dbReference type="RuleBase" id="RU361235"/>
    </source>
</evidence>
<protein>
    <recommendedName>
        <fullName evidence="3">Carboxylic ester hydrolase</fullName>
        <ecNumber evidence="3">3.1.1.-</ecNumber>
    </recommendedName>
</protein>
<sequence>MPRYVTVKTEAGTLRGVESLGVTAFLGVPYGEADRFLSPEPARAWTGIRDAVTFGPAAPQVDTRVYANGSMPEVLSLMYPRTGTPVEGGPMREDCLALNVWTPDAESGPARPVMVWFHGGGFIHGTGAEMMFNGDRLASSGDVVVVTVNHRLGLFGHLPLDAALGERFAGSGNAGLSDLALALEWVRDNISAFGGDPANVTIFGQSGGAGKVATVMAMPRAAGLFHKAIMQSGPITKVATVEDGDRLLDRVLRELDLPRSQAAGLLDISMRDLLDVQTAIFYGEPMRFGAGLFSNAIGLGPILDGEVLPIHPFDPGPAAQAADVPLLIGSTVHDAALLLNEDPEYLELTEAGLSTVLRRDLGDQAGETVARYRAEYPGESPRLLWSRIISDLSFRQGSIAIAERKLTQPAAVYMYLFAQETPILGELLGSCHSLDLPYAFNVVDRVPFVGQQADRQQVADAMSRAWAAFARTGDPSHETIPAWPRYSLEERATMVIAGEWRVDKPQA</sequence>
<accession>A0ABW1D9E4</accession>
<dbReference type="InterPro" id="IPR002018">
    <property type="entry name" value="CarbesteraseB"/>
</dbReference>
<comment type="similarity">
    <text evidence="1 3">Belongs to the type-B carboxylesterase/lipase family.</text>
</comment>
<dbReference type="PANTHER" id="PTHR43142:SF1">
    <property type="entry name" value="CARBOXYLIC ESTER HYDROLASE"/>
    <property type="match status" value="1"/>
</dbReference>